<dbReference type="Gene3D" id="3.30.565.10">
    <property type="entry name" value="Histidine kinase-like ATPase, C-terminal domain"/>
    <property type="match status" value="1"/>
</dbReference>
<keyword evidence="13 16" id="KW-0472">Membrane</keyword>
<reference evidence="21 22" key="1">
    <citation type="journal article" date="2013" name="Genome Announc.">
        <title>Complete Genome Sequence of Glaciecola psychrophila Strain 170T.</title>
        <authorList>
            <person name="Yin J."/>
            <person name="Chen J."/>
            <person name="Liu G."/>
            <person name="Yu Y."/>
            <person name="Song L."/>
            <person name="Wang X."/>
            <person name="Qu X."/>
        </authorList>
    </citation>
    <scope>NUCLEOTIDE SEQUENCE [LARGE SCALE GENOMIC DNA]</scope>
    <source>
        <strain evidence="21 22">170</strain>
    </source>
</reference>
<keyword evidence="4" id="KW-1003">Cell membrane</keyword>
<dbReference type="eggNOG" id="COG0784">
    <property type="taxonomic scope" value="Bacteria"/>
</dbReference>
<protein>
    <recommendedName>
        <fullName evidence="3">histidine kinase</fullName>
        <ecNumber evidence="3">2.7.13.3</ecNumber>
    </recommendedName>
</protein>
<dbReference type="PROSITE" id="PS50110">
    <property type="entry name" value="RESPONSE_REGULATORY"/>
    <property type="match status" value="1"/>
</dbReference>
<dbReference type="InterPro" id="IPR013767">
    <property type="entry name" value="PAS_fold"/>
</dbReference>
<dbReference type="InterPro" id="IPR000014">
    <property type="entry name" value="PAS"/>
</dbReference>
<evidence type="ECO:0000256" key="6">
    <source>
        <dbReference type="ARBA" id="ARBA00022679"/>
    </source>
</evidence>
<dbReference type="Pfam" id="PF01627">
    <property type="entry name" value="Hpt"/>
    <property type="match status" value="1"/>
</dbReference>
<evidence type="ECO:0000259" key="19">
    <source>
        <dbReference type="PROSITE" id="PS50112"/>
    </source>
</evidence>
<keyword evidence="5 15" id="KW-0597">Phosphoprotein</keyword>
<feature type="domain" description="Response regulatory" evidence="18">
    <location>
        <begin position="907"/>
        <end position="1031"/>
    </location>
</feature>
<dbReference type="STRING" id="1129794.C427_1834"/>
<evidence type="ECO:0000313" key="21">
    <source>
        <dbReference type="EMBL" id="AGH43943.1"/>
    </source>
</evidence>
<evidence type="ECO:0000256" key="7">
    <source>
        <dbReference type="ARBA" id="ARBA00022692"/>
    </source>
</evidence>
<evidence type="ECO:0000256" key="15">
    <source>
        <dbReference type="PROSITE-ProRule" id="PRU00169"/>
    </source>
</evidence>
<dbReference type="Proteomes" id="UP000011864">
    <property type="component" value="Chromosome"/>
</dbReference>
<dbReference type="SMART" id="SM00387">
    <property type="entry name" value="HATPase_c"/>
    <property type="match status" value="1"/>
</dbReference>
<evidence type="ECO:0000256" key="3">
    <source>
        <dbReference type="ARBA" id="ARBA00012438"/>
    </source>
</evidence>
<dbReference type="SMART" id="SM00388">
    <property type="entry name" value="HisKA"/>
    <property type="match status" value="1"/>
</dbReference>
<evidence type="ECO:0000256" key="11">
    <source>
        <dbReference type="ARBA" id="ARBA00022989"/>
    </source>
</evidence>
<dbReference type="HOGENOM" id="CLU_000445_124_0_6"/>
<dbReference type="InterPro" id="IPR036890">
    <property type="entry name" value="HATPase_C_sf"/>
</dbReference>
<proteinExistence type="predicted"/>
<dbReference type="GO" id="GO:0000155">
    <property type="term" value="F:phosphorelay sensor kinase activity"/>
    <property type="evidence" value="ECO:0007669"/>
    <property type="project" value="InterPro"/>
</dbReference>
<dbReference type="PROSITE" id="PS50894">
    <property type="entry name" value="HPT"/>
    <property type="match status" value="1"/>
</dbReference>
<organism evidence="21 22">
    <name type="scientific">Paraglaciecola psychrophila 170</name>
    <dbReference type="NCBI Taxonomy" id="1129794"/>
    <lineage>
        <taxon>Bacteria</taxon>
        <taxon>Pseudomonadati</taxon>
        <taxon>Pseudomonadota</taxon>
        <taxon>Gammaproteobacteria</taxon>
        <taxon>Alteromonadales</taxon>
        <taxon>Alteromonadaceae</taxon>
        <taxon>Paraglaciecola</taxon>
    </lineage>
</organism>
<dbReference type="InterPro" id="IPR029151">
    <property type="entry name" value="Sensor-like_sf"/>
</dbReference>
<keyword evidence="6" id="KW-0808">Transferase</keyword>
<dbReference type="InterPro" id="IPR001789">
    <property type="entry name" value="Sig_transdc_resp-reg_receiver"/>
</dbReference>
<dbReference type="eggNOG" id="COG2198">
    <property type="taxonomic scope" value="Bacteria"/>
</dbReference>
<feature type="domain" description="HPt" evidence="20">
    <location>
        <begin position="1086"/>
        <end position="1181"/>
    </location>
</feature>
<evidence type="ECO:0000256" key="8">
    <source>
        <dbReference type="ARBA" id="ARBA00022741"/>
    </source>
</evidence>
<evidence type="ECO:0000256" key="2">
    <source>
        <dbReference type="ARBA" id="ARBA00004651"/>
    </source>
</evidence>
<dbReference type="GO" id="GO:0006355">
    <property type="term" value="P:regulation of DNA-templated transcription"/>
    <property type="evidence" value="ECO:0007669"/>
    <property type="project" value="InterPro"/>
</dbReference>
<dbReference type="AlphaFoldDB" id="K7A9E7"/>
<dbReference type="PANTHER" id="PTHR45339:SF1">
    <property type="entry name" value="HYBRID SIGNAL TRANSDUCTION HISTIDINE KINASE J"/>
    <property type="match status" value="1"/>
</dbReference>
<dbReference type="SUPFAM" id="SSF103190">
    <property type="entry name" value="Sensory domain-like"/>
    <property type="match status" value="1"/>
</dbReference>
<dbReference type="Gene3D" id="3.40.50.2300">
    <property type="match status" value="1"/>
</dbReference>
<dbReference type="PROSITE" id="PS50112">
    <property type="entry name" value="PAS"/>
    <property type="match status" value="1"/>
</dbReference>
<dbReference type="GO" id="GO:0005524">
    <property type="term" value="F:ATP binding"/>
    <property type="evidence" value="ECO:0007669"/>
    <property type="project" value="UniProtKB-KW"/>
</dbReference>
<dbReference type="KEGG" id="gps:C427_1834"/>
<evidence type="ECO:0000256" key="4">
    <source>
        <dbReference type="ARBA" id="ARBA00022475"/>
    </source>
</evidence>
<keyword evidence="7 16" id="KW-0812">Transmembrane</keyword>
<evidence type="ECO:0000256" key="9">
    <source>
        <dbReference type="ARBA" id="ARBA00022777"/>
    </source>
</evidence>
<dbReference type="PROSITE" id="PS50109">
    <property type="entry name" value="HIS_KIN"/>
    <property type="match status" value="1"/>
</dbReference>
<keyword evidence="9" id="KW-0418">Kinase</keyword>
<dbReference type="Gene3D" id="1.20.120.160">
    <property type="entry name" value="HPT domain"/>
    <property type="match status" value="1"/>
</dbReference>
<dbReference type="SUPFAM" id="SSF55785">
    <property type="entry name" value="PYP-like sensor domain (PAS domain)"/>
    <property type="match status" value="1"/>
</dbReference>
<dbReference type="CDD" id="cd16922">
    <property type="entry name" value="HATPase_EvgS-ArcB-TorS-like"/>
    <property type="match status" value="1"/>
</dbReference>
<dbReference type="PANTHER" id="PTHR45339">
    <property type="entry name" value="HYBRID SIGNAL TRANSDUCTION HISTIDINE KINASE J"/>
    <property type="match status" value="1"/>
</dbReference>
<dbReference type="EMBL" id="CP003837">
    <property type="protein sequence ID" value="AGH43943.1"/>
    <property type="molecule type" value="Genomic_DNA"/>
</dbReference>
<evidence type="ECO:0000256" key="1">
    <source>
        <dbReference type="ARBA" id="ARBA00000085"/>
    </source>
</evidence>
<keyword evidence="12" id="KW-0902">Two-component regulatory system</keyword>
<gene>
    <name evidence="21" type="ORF">C427_1834</name>
</gene>
<dbReference type="CDD" id="cd17546">
    <property type="entry name" value="REC_hyHK_CKI1_RcsC-like"/>
    <property type="match status" value="1"/>
</dbReference>
<evidence type="ECO:0000256" key="5">
    <source>
        <dbReference type="ARBA" id="ARBA00022553"/>
    </source>
</evidence>
<dbReference type="SUPFAM" id="SSF47384">
    <property type="entry name" value="Homodimeric domain of signal transducing histidine kinase"/>
    <property type="match status" value="1"/>
</dbReference>
<dbReference type="Gene3D" id="3.30.450.20">
    <property type="entry name" value="PAS domain"/>
    <property type="match status" value="2"/>
</dbReference>
<dbReference type="NCBIfam" id="TIGR00229">
    <property type="entry name" value="sensory_box"/>
    <property type="match status" value="1"/>
</dbReference>
<evidence type="ECO:0000313" key="22">
    <source>
        <dbReference type="Proteomes" id="UP000011864"/>
    </source>
</evidence>
<dbReference type="Pfam" id="PF00072">
    <property type="entry name" value="Response_reg"/>
    <property type="match status" value="1"/>
</dbReference>
<dbReference type="FunFam" id="3.30.565.10:FF:000010">
    <property type="entry name" value="Sensor histidine kinase RcsC"/>
    <property type="match status" value="1"/>
</dbReference>
<dbReference type="RefSeq" id="WP_007637540.1">
    <property type="nucleotide sequence ID" value="NC_020514.1"/>
</dbReference>
<feature type="modified residue" description="4-aspartylphosphate" evidence="15">
    <location>
        <position position="961"/>
    </location>
</feature>
<dbReference type="InterPro" id="IPR048760">
    <property type="entry name" value="VP0354-like_sensor_dom"/>
</dbReference>
<evidence type="ECO:0000256" key="14">
    <source>
        <dbReference type="PROSITE-ProRule" id="PRU00110"/>
    </source>
</evidence>
<dbReference type="InterPro" id="IPR005467">
    <property type="entry name" value="His_kinase_dom"/>
</dbReference>
<dbReference type="CDD" id="cd00088">
    <property type="entry name" value="HPT"/>
    <property type="match status" value="1"/>
</dbReference>
<name>K7A9E7_9ALTE</name>
<feature type="domain" description="Histidine kinase" evidence="17">
    <location>
        <begin position="520"/>
        <end position="741"/>
    </location>
</feature>
<dbReference type="InterPro" id="IPR004358">
    <property type="entry name" value="Sig_transdc_His_kin-like_C"/>
</dbReference>
<keyword evidence="8" id="KW-0547">Nucleotide-binding</keyword>
<evidence type="ECO:0000256" key="16">
    <source>
        <dbReference type="SAM" id="Phobius"/>
    </source>
</evidence>
<evidence type="ECO:0000256" key="13">
    <source>
        <dbReference type="ARBA" id="ARBA00023136"/>
    </source>
</evidence>
<dbReference type="Pfam" id="PF00512">
    <property type="entry name" value="HisKA"/>
    <property type="match status" value="1"/>
</dbReference>
<sequence length="1181" mass="132684">MFQLDLIFLRFKIKVLQHFLPFSLLVVFVVVTVSVLVFESRLSASVMTEVKTTLEDTGEQIESQIQERLSEYRNDLRFLHTTPPVSGLPRSLNSAGIESLERTSYSQWKKRLETIFVAFLQNNIVYQQLRIIAITEQGMELVRADRIGGEIKVIEDRNLQSKSGRDYFDSSAQLSDREIYMSSISLNREFGKIEFPYNPMLRLSLPIFDELGQRFGFLIVNIHAEPLLNSLESMVVPPIELMLTDHEGYFLITPKDTHNFSRDLAPTKTWDTSFQTLEYLSNDFTRILDIEDQQTSYFALTQKIVISGGIDQGYLLARLIEFQSDVNNLEMRRRTSVYSFLVAVTAILLFVLSVFNRSMKRTQQLSEAKAQSAAIVGGSHDAIIGITKEAVVISWNRAADLLFGYNEEYAKGKTMAELGLFQNIQVLDIIDKLSRSNTQQNADVTITKDQNSVFLSLSFSAITDFASDVQGVAIIVRDITNEHIAEMKIKQENADLEQKVANKTKELKKNSHSKSTFISNISPEIRTPLNGIIGTLKLIKDESLSDNQKRYLEMTDVSVDNLSALINDVLDLSKIEAGKLDVDFQAFNPIDLIQNLCCTMAIKAQEKGLEFIVDVTDLHCESLVSDAHRFSQILSNLIINAIKFTENGFVKVSASCQFCDDGQLILHCSVSDSGVGITENNKHKLFTAFAQEYTATAFKYDGAGLGLAICQQLVSLLNGEIDFSSEKDKGSTFSFSITVPQIDCKQKLEETSLKAKLCLILVPHSEVYQSIQRMVQSCSGDVLEPKPYEKWFSSENNVFPEMKPDFIIIDQQYPQLTILDRKWSQWDSNTTQSPEVFLLKKSADIKISLNNIVAASLDKPMLLTDLLQKGFATAVGVTNKKNDLHQLSKEADFKTSAENLSKITGARILVVDDNKINLEVAKGMLSSLPIEIEQAMDGQEALDILQQSIQQNRVFHCILMDCQMPVLNGYDTSHQIRMGIPGDQYSTIPIIAMTANAMLGEREKCLEAGMDDFTIKPINHDLLVSKIIEWILTVYQAPLDRSLQLSTNESPINDADCQLQDESGMLVTSKILEWDKQAALTRLMNNEALLYKICQIFMNSSPHKIESLGQAITEKNFDAVIKLTHSLKGSAGDLGAVDLHQLFSSMEQLAKIPEIEKLEQCYQSVLNSYASFVSILTKEQE</sequence>
<dbReference type="InterPro" id="IPR036097">
    <property type="entry name" value="HisK_dim/P_sf"/>
</dbReference>
<dbReference type="Pfam" id="PF21623">
    <property type="entry name" value="HK_sensor_dom_bact"/>
    <property type="match status" value="1"/>
</dbReference>
<dbReference type="CDD" id="cd00130">
    <property type="entry name" value="PAS"/>
    <property type="match status" value="1"/>
</dbReference>
<dbReference type="Pfam" id="PF00989">
    <property type="entry name" value="PAS"/>
    <property type="match status" value="1"/>
</dbReference>
<evidence type="ECO:0000259" key="17">
    <source>
        <dbReference type="PROSITE" id="PS50109"/>
    </source>
</evidence>
<keyword evidence="10" id="KW-0067">ATP-binding</keyword>
<dbReference type="InterPro" id="IPR035965">
    <property type="entry name" value="PAS-like_dom_sf"/>
</dbReference>
<dbReference type="EC" id="2.7.13.3" evidence="3"/>
<feature type="modified residue" description="Phosphohistidine" evidence="14">
    <location>
        <position position="1125"/>
    </location>
</feature>
<keyword evidence="11 16" id="KW-1133">Transmembrane helix</keyword>
<dbReference type="Pfam" id="PF02518">
    <property type="entry name" value="HATPase_c"/>
    <property type="match status" value="1"/>
</dbReference>
<comment type="catalytic activity">
    <reaction evidence="1">
        <text>ATP + protein L-histidine = ADP + protein N-phospho-L-histidine.</text>
        <dbReference type="EC" id="2.7.13.3"/>
    </reaction>
</comment>
<dbReference type="SMART" id="SM00448">
    <property type="entry name" value="REC"/>
    <property type="match status" value="1"/>
</dbReference>
<dbReference type="InterPro" id="IPR003661">
    <property type="entry name" value="HisK_dim/P_dom"/>
</dbReference>
<dbReference type="Gene3D" id="1.10.287.130">
    <property type="match status" value="1"/>
</dbReference>
<dbReference type="PATRIC" id="fig|1129794.4.peg.1817"/>
<evidence type="ECO:0000256" key="10">
    <source>
        <dbReference type="ARBA" id="ARBA00022840"/>
    </source>
</evidence>
<dbReference type="SUPFAM" id="SSF55874">
    <property type="entry name" value="ATPase domain of HSP90 chaperone/DNA topoisomerase II/histidine kinase"/>
    <property type="match status" value="1"/>
</dbReference>
<feature type="transmembrane region" description="Helical" evidence="16">
    <location>
        <begin position="20"/>
        <end position="38"/>
    </location>
</feature>
<feature type="domain" description="PAS" evidence="19">
    <location>
        <begin position="368"/>
        <end position="449"/>
    </location>
</feature>
<keyword evidence="22" id="KW-1185">Reference proteome</keyword>
<dbReference type="InterPro" id="IPR011006">
    <property type="entry name" value="CheY-like_superfamily"/>
</dbReference>
<evidence type="ECO:0000259" key="20">
    <source>
        <dbReference type="PROSITE" id="PS50894"/>
    </source>
</evidence>
<dbReference type="SUPFAM" id="SSF52172">
    <property type="entry name" value="CheY-like"/>
    <property type="match status" value="1"/>
</dbReference>
<dbReference type="PRINTS" id="PR00344">
    <property type="entry name" value="BCTRLSENSOR"/>
</dbReference>
<dbReference type="InterPro" id="IPR036641">
    <property type="entry name" value="HPT_dom_sf"/>
</dbReference>
<dbReference type="InterPro" id="IPR003594">
    <property type="entry name" value="HATPase_dom"/>
</dbReference>
<dbReference type="OrthoDB" id="9810730at2"/>
<evidence type="ECO:0000256" key="12">
    <source>
        <dbReference type="ARBA" id="ARBA00023012"/>
    </source>
</evidence>
<dbReference type="SUPFAM" id="SSF47226">
    <property type="entry name" value="Histidine-containing phosphotransfer domain, HPT domain"/>
    <property type="match status" value="1"/>
</dbReference>
<dbReference type="GO" id="GO:0005886">
    <property type="term" value="C:plasma membrane"/>
    <property type="evidence" value="ECO:0007669"/>
    <property type="project" value="UniProtKB-SubCell"/>
</dbReference>
<comment type="subcellular location">
    <subcellularLocation>
        <location evidence="2">Cell membrane</location>
        <topology evidence="2">Multi-pass membrane protein</topology>
    </subcellularLocation>
</comment>
<feature type="transmembrane region" description="Helical" evidence="16">
    <location>
        <begin position="337"/>
        <end position="355"/>
    </location>
</feature>
<dbReference type="InterPro" id="IPR008207">
    <property type="entry name" value="Sig_transdc_His_kin_Hpt_dom"/>
</dbReference>
<dbReference type="eggNOG" id="COG5002">
    <property type="taxonomic scope" value="Bacteria"/>
</dbReference>
<evidence type="ECO:0000259" key="18">
    <source>
        <dbReference type="PROSITE" id="PS50110"/>
    </source>
</evidence>
<accession>K7A9E7</accession>
<dbReference type="CDD" id="cd00082">
    <property type="entry name" value="HisKA"/>
    <property type="match status" value="1"/>
</dbReference>